<keyword evidence="3" id="KW-0227">DNA damage</keyword>
<reference evidence="10" key="1">
    <citation type="journal article" date="2020" name="Nature">
        <title>Giant virus diversity and host interactions through global metagenomics.</title>
        <authorList>
            <person name="Schulz F."/>
            <person name="Roux S."/>
            <person name="Paez-Espino D."/>
            <person name="Jungbluth S."/>
            <person name="Walsh D.A."/>
            <person name="Denef V.J."/>
            <person name="McMahon K.D."/>
            <person name="Konstantinidis K.T."/>
            <person name="Eloe-Fadrosh E.A."/>
            <person name="Kyrpides N.C."/>
            <person name="Woyke T."/>
        </authorList>
    </citation>
    <scope>NUCLEOTIDE SEQUENCE</scope>
    <source>
        <strain evidence="10">GVMAG-M-3300009068-24</strain>
    </source>
</reference>
<evidence type="ECO:0000256" key="6">
    <source>
        <dbReference type="ARBA" id="ARBA00023204"/>
    </source>
</evidence>
<feature type="domain" description="DNA mismatch repair proteins mutS family" evidence="9">
    <location>
        <begin position="748"/>
        <end position="939"/>
    </location>
</feature>
<proteinExistence type="inferred from homology"/>
<keyword evidence="5" id="KW-0238">DNA-binding</keyword>
<dbReference type="InterPro" id="IPR027417">
    <property type="entry name" value="P-loop_NTPase"/>
</dbReference>
<dbReference type="InterPro" id="IPR007696">
    <property type="entry name" value="DNA_mismatch_repair_MutS_core"/>
</dbReference>
<dbReference type="Pfam" id="PF05192">
    <property type="entry name" value="MutS_III"/>
    <property type="match status" value="1"/>
</dbReference>
<evidence type="ECO:0008006" key="11">
    <source>
        <dbReference type="Google" id="ProtNLM"/>
    </source>
</evidence>
<dbReference type="Gene3D" id="3.40.50.300">
    <property type="entry name" value="P-loop containing nucleotide triphosphate hydrolases"/>
    <property type="match status" value="1"/>
</dbReference>
<dbReference type="InterPro" id="IPR036187">
    <property type="entry name" value="DNA_mismatch_repair_MutS_sf"/>
</dbReference>
<dbReference type="SUPFAM" id="SSF55271">
    <property type="entry name" value="DNA repair protein MutS, domain I"/>
    <property type="match status" value="1"/>
</dbReference>
<dbReference type="GO" id="GO:0140664">
    <property type="term" value="F:ATP-dependent DNA damage sensor activity"/>
    <property type="evidence" value="ECO:0007669"/>
    <property type="project" value="InterPro"/>
</dbReference>
<dbReference type="Gene3D" id="1.10.1420.10">
    <property type="match status" value="2"/>
</dbReference>
<dbReference type="InterPro" id="IPR045076">
    <property type="entry name" value="MutS"/>
</dbReference>
<keyword evidence="2" id="KW-0547">Nucleotide-binding</keyword>
<dbReference type="PANTHER" id="PTHR11361">
    <property type="entry name" value="DNA MISMATCH REPAIR PROTEIN MUTS FAMILY MEMBER"/>
    <property type="match status" value="1"/>
</dbReference>
<dbReference type="SMART" id="SM00534">
    <property type="entry name" value="MUTSac"/>
    <property type="match status" value="1"/>
</dbReference>
<feature type="region of interest" description="Disordered" evidence="7">
    <location>
        <begin position="1017"/>
        <end position="1052"/>
    </location>
</feature>
<dbReference type="InterPro" id="IPR000432">
    <property type="entry name" value="DNA_mismatch_repair_MutS_C"/>
</dbReference>
<organism evidence="10">
    <name type="scientific">viral metagenome</name>
    <dbReference type="NCBI Taxonomy" id="1070528"/>
    <lineage>
        <taxon>unclassified sequences</taxon>
        <taxon>metagenomes</taxon>
        <taxon>organismal metagenomes</taxon>
    </lineage>
</organism>
<dbReference type="SUPFAM" id="SSF52540">
    <property type="entry name" value="P-loop containing nucleoside triphosphate hydrolases"/>
    <property type="match status" value="1"/>
</dbReference>
<evidence type="ECO:0000256" key="5">
    <source>
        <dbReference type="ARBA" id="ARBA00023125"/>
    </source>
</evidence>
<dbReference type="GO" id="GO:0006298">
    <property type="term" value="P:mismatch repair"/>
    <property type="evidence" value="ECO:0007669"/>
    <property type="project" value="InterPro"/>
</dbReference>
<evidence type="ECO:0000256" key="4">
    <source>
        <dbReference type="ARBA" id="ARBA00022840"/>
    </source>
</evidence>
<protein>
    <recommendedName>
        <fullName evidence="11">DNA mismatch repair proteins mutS family domain-containing protein</fullName>
    </recommendedName>
</protein>
<feature type="compositionally biased region" description="Basic and acidic residues" evidence="7">
    <location>
        <begin position="1043"/>
        <end position="1052"/>
    </location>
</feature>
<dbReference type="Pfam" id="PF01624">
    <property type="entry name" value="MutS_I"/>
    <property type="match status" value="1"/>
</dbReference>
<evidence type="ECO:0000313" key="10">
    <source>
        <dbReference type="EMBL" id="QHT29655.1"/>
    </source>
</evidence>
<accession>A0A6C0EQT3</accession>
<feature type="domain" description="DNA mismatch repair protein MutS core" evidence="8">
    <location>
        <begin position="377"/>
        <end position="729"/>
    </location>
</feature>
<dbReference type="SUPFAM" id="SSF48334">
    <property type="entry name" value="DNA repair protein MutS, domain III"/>
    <property type="match status" value="1"/>
</dbReference>
<evidence type="ECO:0000256" key="7">
    <source>
        <dbReference type="SAM" id="MobiDB-lite"/>
    </source>
</evidence>
<dbReference type="Gene3D" id="3.40.1170.10">
    <property type="entry name" value="DNA repair protein MutS, domain I"/>
    <property type="match status" value="1"/>
</dbReference>
<keyword evidence="6" id="KW-0234">DNA repair</keyword>
<dbReference type="SUPFAM" id="SSF53150">
    <property type="entry name" value="DNA repair protein MutS, domain II"/>
    <property type="match status" value="1"/>
</dbReference>
<dbReference type="GO" id="GO:0005524">
    <property type="term" value="F:ATP binding"/>
    <property type="evidence" value="ECO:0007669"/>
    <property type="project" value="UniProtKB-KW"/>
</dbReference>
<sequence>MQLMSAKEDSIIIDYFKLTQQYQKQYGKFTVVLLQVGAFFEVYSIRNPFTGSYEITPIQAFAEHCDLNIAEKKILLGQCTEATCTQPFPILDNSPAAAKALTQWVKSMPPCPVVMAGVRDHQLDRYIQKMVEAGFTVVIYTQEKNGKDVVRGLDTVYSPGTFLSQEVDTRDRISNHITCIWLSKMGVNTALRKHATDTATRDVLVCGMASMNVFTGESHLFEYQTPLLMNPTTVDELDRHVSTVNPSEVVVVSEWPDDMTRTLIKYLSLSGQVAMHYVEVNEDTAATNCTKQTYLSQQLGALFAEDTFMTCGEFQTHIVATQAWAYLLHFVENHNTDLVRKLQFPTFTNASQRLVLANHTLQQLNMVADGNHSDRRTRLGSVTALLNQCQTPMGRRRLEYQLLHPGFDEVRLVRDYDAIEQVLTTLTPTSVADIRRQMRDMRDLEKIARQMVSRRLSPVGIAHLYRTLMIWKTMYNEYIEADPGFSTYISDLGTQGPIMVKLGDCMNELMSMFDLEACGSNHPLFLRAERFSDVASCLARQTHALAQLETIQRQLNEAISQAGGGTSEGVRLHKTDKGGISLQVTKKRGALLKELISRNSGKVALNLGSGEYPCVPWSIIQVNKASASYDEIAFPQLKQISHDLFQIEDDLHRLMTTTYQYVLQILTDKWYPVLETVAKEIAIWDVLVTKSHIAREYRYCKPQLVPSSENPIPSFVEARGLRHALIEQLQTSEIYVTNDVFMGGAETPSGILLYGTNAVGKTSLIRALGIAVILAQAGCYVPCTHFRFHPYRAIYSRILGNDNLFKGLSTFAVEMSELRMILKMADQHTLVLGDELCSGTEIDSALSIFMAGLMHLHERRASFIFATHFHEILKFQEMQGMTTGIAVKHMSVLYDAQNDCLVYDRVLKDGPGNGTYGIEVAKSMHMDPIFLERAYAIRHRYFSPVQTDVLEQKPSHYNTKKLLGICEICRKTAAEEMHHLQYQRDADCDGYIGHFHKNHPANLMSLCKTCHDEWHQTRDGKKTAPGTTEPAKMVRKKTTKGYRVSEDKQPSI</sequence>
<dbReference type="AlphaFoldDB" id="A0A6C0EQT3"/>
<dbReference type="SMART" id="SM00533">
    <property type="entry name" value="MUTSd"/>
    <property type="match status" value="1"/>
</dbReference>
<dbReference type="GO" id="GO:0030983">
    <property type="term" value="F:mismatched DNA binding"/>
    <property type="evidence" value="ECO:0007669"/>
    <property type="project" value="InterPro"/>
</dbReference>
<dbReference type="InterPro" id="IPR003615">
    <property type="entry name" value="HNH_nuc"/>
</dbReference>
<name>A0A6C0EQT3_9ZZZZ</name>
<keyword evidence="4" id="KW-0067">ATP-binding</keyword>
<dbReference type="PANTHER" id="PTHR11361:SF34">
    <property type="entry name" value="DNA MISMATCH REPAIR PROTEIN MSH1, MITOCHONDRIAL"/>
    <property type="match status" value="1"/>
</dbReference>
<evidence type="ECO:0000256" key="1">
    <source>
        <dbReference type="ARBA" id="ARBA00006271"/>
    </source>
</evidence>
<dbReference type="InterPro" id="IPR016151">
    <property type="entry name" value="DNA_mismatch_repair_MutS_N"/>
</dbReference>
<dbReference type="InterPro" id="IPR036678">
    <property type="entry name" value="MutS_con_dom_sf"/>
</dbReference>
<dbReference type="InterPro" id="IPR007695">
    <property type="entry name" value="DNA_mismatch_repair_MutS-lik_N"/>
</dbReference>
<evidence type="ECO:0000256" key="3">
    <source>
        <dbReference type="ARBA" id="ARBA00022763"/>
    </source>
</evidence>
<evidence type="ECO:0000256" key="2">
    <source>
        <dbReference type="ARBA" id="ARBA00022741"/>
    </source>
</evidence>
<dbReference type="Pfam" id="PF00488">
    <property type="entry name" value="MutS_V"/>
    <property type="match status" value="1"/>
</dbReference>
<evidence type="ECO:0000259" key="8">
    <source>
        <dbReference type="SMART" id="SM00533"/>
    </source>
</evidence>
<comment type="similarity">
    <text evidence="1">Belongs to the DNA mismatch repair MutS family.</text>
</comment>
<dbReference type="EMBL" id="MN738881">
    <property type="protein sequence ID" value="QHT29655.1"/>
    <property type="molecule type" value="Genomic_DNA"/>
</dbReference>
<dbReference type="CDD" id="cd00085">
    <property type="entry name" value="HNHc"/>
    <property type="match status" value="1"/>
</dbReference>
<evidence type="ECO:0000259" key="9">
    <source>
        <dbReference type="SMART" id="SM00534"/>
    </source>
</evidence>